<name>A0A9P6UQZ5_9FUNG</name>
<feature type="compositionally biased region" description="Basic and acidic residues" evidence="5">
    <location>
        <begin position="566"/>
        <end position="576"/>
    </location>
</feature>
<feature type="compositionally biased region" description="Low complexity" evidence="5">
    <location>
        <begin position="723"/>
        <end position="738"/>
    </location>
</feature>
<feature type="transmembrane region" description="Helical" evidence="6">
    <location>
        <begin position="401"/>
        <end position="422"/>
    </location>
</feature>
<dbReference type="OrthoDB" id="3026777at2759"/>
<protein>
    <recommendedName>
        <fullName evidence="9">MFS general substrate transporter</fullName>
    </recommendedName>
</protein>
<proteinExistence type="predicted"/>
<feature type="transmembrane region" description="Helical" evidence="6">
    <location>
        <begin position="132"/>
        <end position="158"/>
    </location>
</feature>
<dbReference type="AlphaFoldDB" id="A0A9P6UQZ5"/>
<feature type="region of interest" description="Disordered" evidence="5">
    <location>
        <begin position="542"/>
        <end position="596"/>
    </location>
</feature>
<dbReference type="SUPFAM" id="SSF103473">
    <property type="entry name" value="MFS general substrate transporter"/>
    <property type="match status" value="1"/>
</dbReference>
<feature type="compositionally biased region" description="Basic and acidic residues" evidence="5">
    <location>
        <begin position="657"/>
        <end position="686"/>
    </location>
</feature>
<dbReference type="GO" id="GO:0016020">
    <property type="term" value="C:membrane"/>
    <property type="evidence" value="ECO:0007669"/>
    <property type="project" value="UniProtKB-SubCell"/>
</dbReference>
<comment type="caution">
    <text evidence="7">The sequence shown here is derived from an EMBL/GenBank/DDBJ whole genome shotgun (WGS) entry which is preliminary data.</text>
</comment>
<feature type="transmembrane region" description="Helical" evidence="6">
    <location>
        <begin position="66"/>
        <end position="83"/>
    </location>
</feature>
<feature type="transmembrane region" description="Helical" evidence="6">
    <location>
        <begin position="170"/>
        <end position="189"/>
    </location>
</feature>
<feature type="transmembrane region" description="Helical" evidence="6">
    <location>
        <begin position="237"/>
        <end position="258"/>
    </location>
</feature>
<reference evidence="7" key="1">
    <citation type="journal article" date="2020" name="Fungal Divers.">
        <title>Resolving the Mortierellaceae phylogeny through synthesis of multi-gene phylogenetics and phylogenomics.</title>
        <authorList>
            <person name="Vandepol N."/>
            <person name="Liber J."/>
            <person name="Desiro A."/>
            <person name="Na H."/>
            <person name="Kennedy M."/>
            <person name="Barry K."/>
            <person name="Grigoriev I.V."/>
            <person name="Miller A.N."/>
            <person name="O'Donnell K."/>
            <person name="Stajich J.E."/>
            <person name="Bonito G."/>
        </authorList>
    </citation>
    <scope>NUCLEOTIDE SEQUENCE</scope>
    <source>
        <strain evidence="7">NVP60</strain>
    </source>
</reference>
<dbReference type="InterPro" id="IPR011701">
    <property type="entry name" value="MFS"/>
</dbReference>
<keyword evidence="4 6" id="KW-0472">Membrane</keyword>
<organism evidence="7 8">
    <name type="scientific">Linnemannia gamsii</name>
    <dbReference type="NCBI Taxonomy" id="64522"/>
    <lineage>
        <taxon>Eukaryota</taxon>
        <taxon>Fungi</taxon>
        <taxon>Fungi incertae sedis</taxon>
        <taxon>Mucoromycota</taxon>
        <taxon>Mortierellomycotina</taxon>
        <taxon>Mortierellomycetes</taxon>
        <taxon>Mortierellales</taxon>
        <taxon>Mortierellaceae</taxon>
        <taxon>Linnemannia</taxon>
    </lineage>
</organism>
<evidence type="ECO:0000256" key="4">
    <source>
        <dbReference type="ARBA" id="ARBA00023136"/>
    </source>
</evidence>
<evidence type="ECO:0000256" key="5">
    <source>
        <dbReference type="SAM" id="MobiDB-lite"/>
    </source>
</evidence>
<feature type="compositionally biased region" description="Low complexity" evidence="5">
    <location>
        <begin position="872"/>
        <end position="889"/>
    </location>
</feature>
<evidence type="ECO:0000313" key="8">
    <source>
        <dbReference type="Proteomes" id="UP000823405"/>
    </source>
</evidence>
<comment type="subcellular location">
    <subcellularLocation>
        <location evidence="1">Membrane</location>
        <topology evidence="1">Multi-pass membrane protein</topology>
    </subcellularLocation>
</comment>
<evidence type="ECO:0000256" key="3">
    <source>
        <dbReference type="ARBA" id="ARBA00022989"/>
    </source>
</evidence>
<feature type="compositionally biased region" description="Basic and acidic residues" evidence="5">
    <location>
        <begin position="631"/>
        <end position="646"/>
    </location>
</feature>
<evidence type="ECO:0000313" key="7">
    <source>
        <dbReference type="EMBL" id="KAG0315427.1"/>
    </source>
</evidence>
<dbReference type="GO" id="GO:0022857">
    <property type="term" value="F:transmembrane transporter activity"/>
    <property type="evidence" value="ECO:0007669"/>
    <property type="project" value="InterPro"/>
</dbReference>
<sequence>MTDQYTEASEQQPLIDRRERYAQIQDEENGPTAVNELNTPSQEQAQDEHSRLAVIQALPWYKRPSIAWLLPFLFLVALVLGISQAPQEQLIIRIICKSHLKDKETRSEGDTVLMMRALLGDDPSDPCRSQDILALAAIVLGRVRALKYIAGMFTIGFLTSLSDKYGRKALIYLTLLPSVLTQLLILYMAQPTSNLGVGVLYADGVFMGVMGAGILLEPCLNAYIADCTPRLGRSLTIGYALVSVSAGMMAGPLITGYLNDSTTAVFLSACTLTFLIIYSIFMPESLQKHLRAKSVVDEDVTVLGIAVSSSSLSSTEIIPPKECLSLLAKLKTGMITIVKPVLLFLPGGIESTPDVNVPPSPYMLLVLLSGYSILQFATNGITIILIPYTNLVFDWGVRMDGYYFAFSGASTFSVYVAIFPILQKLYKRVYDAKEAPKVDNSNSPTSTEVTNKNAAWNDLTQHIHTQYTMTLDDTPAPDTSLASMNRLQLQAACVKLGLDSTPENELLRRQLREHAGYMQSHAHSSSATMTTTTSITTTAFTTETEHGSVSHLPAGDTDVAMEDAPDAEKSAVKVEQEQEQEEEQEQRQDRAGKPKEKLEAMAVEELSIKQEVMEEDVQETPSFQETTLVEVKTEKEEAEMVIKQEEDTSSGSTITIKQEKDEETVTVKQEKVDTKSPSDDIKKEDSPVPIAQRRQMWEARSAAPSQQRSGLPLSKARINNQPTNVATRRANPATNTAALQVQKRRRTTDGEDDMDVKMEGDSSPTPPSGTVKKLIGKFAGSSISTPSSPVGKKRRVDLPTTKGSSGSSSGSGGTSFPSIPKFKRVIKIPVSSTRAGSSLYAMGNNTSRSGSGAGGARRKAASDLASGAADKTPPGSTPTSSAPTTGTTPKKVGSSKPVSAETINRLATPKKINTSASAASLSNVAPVPGPNFGASTSSAPITATVTKARGPVLSTAARAAQRQKK</sequence>
<dbReference type="Proteomes" id="UP000823405">
    <property type="component" value="Unassembled WGS sequence"/>
</dbReference>
<feature type="compositionally biased region" description="Polar residues" evidence="5">
    <location>
        <begin position="35"/>
        <end position="44"/>
    </location>
</feature>
<keyword evidence="3 6" id="KW-1133">Transmembrane helix</keyword>
<feature type="region of interest" description="Disordered" evidence="5">
    <location>
        <begin position="25"/>
        <end position="45"/>
    </location>
</feature>
<dbReference type="EMBL" id="JAAAIN010000374">
    <property type="protein sequence ID" value="KAG0315427.1"/>
    <property type="molecule type" value="Genomic_DNA"/>
</dbReference>
<dbReference type="Pfam" id="PF07690">
    <property type="entry name" value="MFS_1"/>
    <property type="match status" value="1"/>
</dbReference>
<dbReference type="InterPro" id="IPR036259">
    <property type="entry name" value="MFS_trans_sf"/>
</dbReference>
<dbReference type="PANTHER" id="PTHR23507">
    <property type="entry name" value="ZGC:174356"/>
    <property type="match status" value="1"/>
</dbReference>
<keyword evidence="2 6" id="KW-0812">Transmembrane</keyword>
<feature type="transmembrane region" description="Helical" evidence="6">
    <location>
        <begin position="195"/>
        <end position="216"/>
    </location>
</feature>
<evidence type="ECO:0000256" key="2">
    <source>
        <dbReference type="ARBA" id="ARBA00022692"/>
    </source>
</evidence>
<feature type="compositionally biased region" description="Basic and acidic residues" evidence="5">
    <location>
        <begin position="585"/>
        <end position="596"/>
    </location>
</feature>
<keyword evidence="8" id="KW-1185">Reference proteome</keyword>
<feature type="transmembrane region" description="Helical" evidence="6">
    <location>
        <begin position="264"/>
        <end position="281"/>
    </location>
</feature>
<feature type="region of interest" description="Disordered" evidence="5">
    <location>
        <begin position="611"/>
        <end position="912"/>
    </location>
</feature>
<feature type="transmembrane region" description="Helical" evidence="6">
    <location>
        <begin position="362"/>
        <end position="389"/>
    </location>
</feature>
<dbReference type="PANTHER" id="PTHR23507:SF1">
    <property type="entry name" value="FI18259P1-RELATED"/>
    <property type="match status" value="1"/>
</dbReference>
<dbReference type="Gene3D" id="1.20.1250.20">
    <property type="entry name" value="MFS general substrate transporter like domains"/>
    <property type="match status" value="1"/>
</dbReference>
<accession>A0A9P6UQZ5</accession>
<evidence type="ECO:0008006" key="9">
    <source>
        <dbReference type="Google" id="ProtNLM"/>
    </source>
</evidence>
<evidence type="ECO:0000256" key="1">
    <source>
        <dbReference type="ARBA" id="ARBA00004141"/>
    </source>
</evidence>
<evidence type="ECO:0000256" key="6">
    <source>
        <dbReference type="SAM" id="Phobius"/>
    </source>
</evidence>
<gene>
    <name evidence="7" type="ORF">BGZ97_008252</name>
</gene>